<dbReference type="Gene3D" id="3.30.565.10">
    <property type="entry name" value="Histidine kinase-like ATPase, C-terminal domain"/>
    <property type="match status" value="1"/>
</dbReference>
<dbReference type="PANTHER" id="PTHR34220">
    <property type="entry name" value="SENSOR HISTIDINE KINASE YPDA"/>
    <property type="match status" value="1"/>
</dbReference>
<dbReference type="Pfam" id="PF13424">
    <property type="entry name" value="TPR_12"/>
    <property type="match status" value="1"/>
</dbReference>
<dbReference type="InterPro" id="IPR036890">
    <property type="entry name" value="HATPase_C_sf"/>
</dbReference>
<feature type="domain" description="Signal transduction histidine kinase internal region" evidence="4">
    <location>
        <begin position="491"/>
        <end position="569"/>
    </location>
</feature>
<reference evidence="5 6" key="1">
    <citation type="submission" date="2020-03" db="EMBL/GenBank/DDBJ databases">
        <title>Genomic Encyclopedia of Type Strains, Phase IV (KMG-IV): sequencing the most valuable type-strain genomes for metagenomic binning, comparative biology and taxonomic classification.</title>
        <authorList>
            <person name="Goeker M."/>
        </authorList>
    </citation>
    <scope>NUCLEOTIDE SEQUENCE [LARGE SCALE GENOMIC DNA]</scope>
    <source>
        <strain evidence="5 6">DSM 102865</strain>
    </source>
</reference>
<dbReference type="PANTHER" id="PTHR34220:SF7">
    <property type="entry name" value="SENSOR HISTIDINE KINASE YPDA"/>
    <property type="match status" value="1"/>
</dbReference>
<keyword evidence="1" id="KW-0802">TPR repeat</keyword>
<dbReference type="InterPro" id="IPR019734">
    <property type="entry name" value="TPR_rpt"/>
</dbReference>
<feature type="signal peptide" evidence="3">
    <location>
        <begin position="1"/>
        <end position="20"/>
    </location>
</feature>
<keyword evidence="2" id="KW-0812">Transmembrane</keyword>
<feature type="repeat" description="TPR" evidence="1">
    <location>
        <begin position="201"/>
        <end position="234"/>
    </location>
</feature>
<feature type="chain" id="PRO_5046246263" evidence="3">
    <location>
        <begin position="21"/>
        <end position="705"/>
    </location>
</feature>
<proteinExistence type="predicted"/>
<dbReference type="SMART" id="SM00028">
    <property type="entry name" value="TPR"/>
    <property type="match status" value="4"/>
</dbReference>
<dbReference type="Pfam" id="PF06580">
    <property type="entry name" value="His_kinase"/>
    <property type="match status" value="1"/>
</dbReference>
<dbReference type="EMBL" id="JAASQJ010000003">
    <property type="protein sequence ID" value="NIJ54561.1"/>
    <property type="molecule type" value="Genomic_DNA"/>
</dbReference>
<dbReference type="PROSITE" id="PS50005">
    <property type="entry name" value="TPR"/>
    <property type="match status" value="2"/>
</dbReference>
<evidence type="ECO:0000256" key="2">
    <source>
        <dbReference type="SAM" id="Phobius"/>
    </source>
</evidence>
<name>A0ABX0UUF0_9BACT</name>
<accession>A0ABX0UUF0</accession>
<protein>
    <submittedName>
        <fullName evidence="5">Tetratricopeptide (TPR) repeat protein</fullName>
    </submittedName>
</protein>
<feature type="repeat" description="TPR" evidence="1">
    <location>
        <begin position="161"/>
        <end position="194"/>
    </location>
</feature>
<sequence>MMLKKWIILLIFLLPSVSKAQQAGVDSLLKILPTLKGRPRIDCLNEIAEHCLWTRSDSVAWYAQKALEESSAIHYQKGIDIAWFSIGTTKIVNLQNVEAERLMRRSLAAFEGVDAYHTGWSMLYLADLLSHQCKYDSSITLLEASIPILRIHDKPGGDGVARALTLLGLAYGAKGDYETALDRAQKSYTIRNKTGDNVSMACSLHNLGSLYGQVGDNETAFSYYRQALRLYQTVFEPFSLYADMARLFSNTEKLDSAHIYVNKALRISRGQYGDAVSGEIDLKEFHYDKAIPKFQKSMVVAGNNNGREDVVINLLNLSKAFIGKKQYQKALGYASEAYAIADAAGARPVIRDASGLLSDIYNGLGKADSAYHFLSLYTKLKSEVLNDQFKGKLFAFRSSVEDERQQAKIELLSKAKIISEQELKRESSITRILIGSIVVMLLLAIVIFRNITLSRRNVKLEAERFKKDLQVQQMENDSKETELLQKAERLEMKALRAQMNPHFIFNCLSSINRFILVNNREEASDYLTKFSRLIRLVLQNSEKTLITLEAELDMLRLYLEMERLRFRNAFNYRITFMNTIDSATIFIPPLLMQPFAENAIWHGLMHKEGVGDLEIALSIDGKILNCIITDNGLGRQQAAKLKLKSAGENKSMGMQITVDRLALLNQLSGENAFFDIEDILDDKGSNSGTKVILKMQYKNLMEAYE</sequence>
<evidence type="ECO:0000256" key="3">
    <source>
        <dbReference type="SAM" id="SignalP"/>
    </source>
</evidence>
<evidence type="ECO:0000256" key="1">
    <source>
        <dbReference type="PROSITE-ProRule" id="PRU00339"/>
    </source>
</evidence>
<keyword evidence="2" id="KW-0472">Membrane</keyword>
<evidence type="ECO:0000313" key="6">
    <source>
        <dbReference type="Proteomes" id="UP001179181"/>
    </source>
</evidence>
<dbReference type="InterPro" id="IPR010559">
    <property type="entry name" value="Sig_transdc_His_kin_internal"/>
</dbReference>
<feature type="transmembrane region" description="Helical" evidence="2">
    <location>
        <begin position="432"/>
        <end position="451"/>
    </location>
</feature>
<gene>
    <name evidence="5" type="ORF">FHS68_003743</name>
</gene>
<organism evidence="5 6">
    <name type="scientific">Dyadobacter arcticus</name>
    <dbReference type="NCBI Taxonomy" id="1078754"/>
    <lineage>
        <taxon>Bacteria</taxon>
        <taxon>Pseudomonadati</taxon>
        <taxon>Bacteroidota</taxon>
        <taxon>Cytophagia</taxon>
        <taxon>Cytophagales</taxon>
        <taxon>Spirosomataceae</taxon>
        <taxon>Dyadobacter</taxon>
    </lineage>
</organism>
<dbReference type="Gene3D" id="1.25.40.10">
    <property type="entry name" value="Tetratricopeptide repeat domain"/>
    <property type="match status" value="2"/>
</dbReference>
<dbReference type="InterPro" id="IPR011990">
    <property type="entry name" value="TPR-like_helical_dom_sf"/>
</dbReference>
<dbReference type="Proteomes" id="UP001179181">
    <property type="component" value="Unassembled WGS sequence"/>
</dbReference>
<dbReference type="InterPro" id="IPR050640">
    <property type="entry name" value="Bact_2-comp_sensor_kinase"/>
</dbReference>
<keyword evidence="3" id="KW-0732">Signal</keyword>
<keyword evidence="2" id="KW-1133">Transmembrane helix</keyword>
<comment type="caution">
    <text evidence="5">The sequence shown here is derived from an EMBL/GenBank/DDBJ whole genome shotgun (WGS) entry which is preliminary data.</text>
</comment>
<keyword evidence="6" id="KW-1185">Reference proteome</keyword>
<evidence type="ECO:0000259" key="4">
    <source>
        <dbReference type="Pfam" id="PF06580"/>
    </source>
</evidence>
<dbReference type="SUPFAM" id="SSF48452">
    <property type="entry name" value="TPR-like"/>
    <property type="match status" value="2"/>
</dbReference>
<evidence type="ECO:0000313" key="5">
    <source>
        <dbReference type="EMBL" id="NIJ54561.1"/>
    </source>
</evidence>